<sequence length="277" mass="31727">MHEALRNSRWTITASTDKYEWIDIGETHVLKLFRDHISSDDVRRESRSSSLVNTIGIPSPSVEPGIYRADDGRQGILFKRASGRPLSEFFRDQPLSIFKLSKIIADAHLQIHAHSAIHGLRSQRDYLAERIATASRLSLGTRKKLMRVLQALPEGDQERVCHTHLFSKNILISGDCITVSDWGAAANGNFLCDVAKTWLMLCYPLDNEPRFSKAVARWYCKARAQVYLRAYAARHPIDFVEFRRWVMINMAATLFEQPQKYAKSIQRKIEVDLKKLA</sequence>
<protein>
    <submittedName>
        <fullName evidence="2">Phosphotransferase</fullName>
    </submittedName>
</protein>
<keyword evidence="3" id="KW-1185">Reference proteome</keyword>
<dbReference type="Proteomes" id="UP001620461">
    <property type="component" value="Unassembled WGS sequence"/>
</dbReference>
<dbReference type="Pfam" id="PF01636">
    <property type="entry name" value="APH"/>
    <property type="match status" value="1"/>
</dbReference>
<dbReference type="EMBL" id="JADIKJ010000021">
    <property type="protein sequence ID" value="MFK2901984.1"/>
    <property type="molecule type" value="Genomic_DNA"/>
</dbReference>
<accession>A0ABW8JLI3</accession>
<gene>
    <name evidence="2" type="ORF">ISP15_16720</name>
</gene>
<dbReference type="RefSeq" id="WP_404548930.1">
    <property type="nucleotide sequence ID" value="NZ_JADIKJ010000021.1"/>
</dbReference>
<organism evidence="2 3">
    <name type="scientific">Dyella jejuensis</name>
    <dbReference type="NCBI Taxonomy" id="1432009"/>
    <lineage>
        <taxon>Bacteria</taxon>
        <taxon>Pseudomonadati</taxon>
        <taxon>Pseudomonadota</taxon>
        <taxon>Gammaproteobacteria</taxon>
        <taxon>Lysobacterales</taxon>
        <taxon>Rhodanobacteraceae</taxon>
        <taxon>Dyella</taxon>
    </lineage>
</organism>
<dbReference type="Gene3D" id="3.90.1200.10">
    <property type="match status" value="1"/>
</dbReference>
<dbReference type="InterPro" id="IPR011009">
    <property type="entry name" value="Kinase-like_dom_sf"/>
</dbReference>
<reference evidence="2 3" key="1">
    <citation type="submission" date="2020-10" db="EMBL/GenBank/DDBJ databases">
        <title>Phylogeny of dyella-like bacteria.</title>
        <authorList>
            <person name="Fu J."/>
        </authorList>
    </citation>
    <scope>NUCLEOTIDE SEQUENCE [LARGE SCALE GENOMIC DNA]</scope>
    <source>
        <strain evidence="2 3">JP1</strain>
    </source>
</reference>
<dbReference type="SUPFAM" id="SSF56112">
    <property type="entry name" value="Protein kinase-like (PK-like)"/>
    <property type="match status" value="1"/>
</dbReference>
<evidence type="ECO:0000313" key="2">
    <source>
        <dbReference type="EMBL" id="MFK2901984.1"/>
    </source>
</evidence>
<name>A0ABW8JLI3_9GAMM</name>
<feature type="domain" description="Aminoglycoside phosphotransferase" evidence="1">
    <location>
        <begin position="21"/>
        <end position="226"/>
    </location>
</feature>
<dbReference type="InterPro" id="IPR002575">
    <property type="entry name" value="Aminoglycoside_PTrfase"/>
</dbReference>
<proteinExistence type="predicted"/>
<evidence type="ECO:0000259" key="1">
    <source>
        <dbReference type="Pfam" id="PF01636"/>
    </source>
</evidence>
<comment type="caution">
    <text evidence="2">The sequence shown here is derived from an EMBL/GenBank/DDBJ whole genome shotgun (WGS) entry which is preliminary data.</text>
</comment>
<evidence type="ECO:0000313" key="3">
    <source>
        <dbReference type="Proteomes" id="UP001620461"/>
    </source>
</evidence>